<dbReference type="GO" id="GO:0050660">
    <property type="term" value="F:flavin adenine dinucleotide binding"/>
    <property type="evidence" value="ECO:0007669"/>
    <property type="project" value="TreeGrafter"/>
</dbReference>
<dbReference type="FunFam" id="3.40.50.970:FF:000007">
    <property type="entry name" value="Acetolactate synthase"/>
    <property type="match status" value="1"/>
</dbReference>
<name>A0A174F8Y2_9FIRM</name>
<dbReference type="GO" id="GO:0030976">
    <property type="term" value="F:thiamine pyrophosphate binding"/>
    <property type="evidence" value="ECO:0007669"/>
    <property type="project" value="InterPro"/>
</dbReference>
<dbReference type="EC" id="2.2.1.6" evidence="3"/>
<comment type="similarity">
    <text evidence="1">Belongs to the TPP enzyme family.</text>
</comment>
<dbReference type="CDD" id="cd07035">
    <property type="entry name" value="TPP_PYR_POX_like"/>
    <property type="match status" value="1"/>
</dbReference>
<sequence length="177" mass="19224">MNCSEYLVDFLIEHGVTDIFGYAGGYIVPFMDALYKRKDEIKMHVCYNEQGCAFAAVGFARTMGKVGVYFTTSGPGAVNGLSGLADAWFDSFPVMGICGNVPTKEMKGFSGIRQNGFQEMDLVSMTRNISKYSVTANTSEGFADIVGRAYNMATLGRKGGVIIDFPLDIQQASIADR</sequence>
<dbReference type="EMBL" id="CYZU01000019">
    <property type="protein sequence ID" value="CUO45276.1"/>
    <property type="molecule type" value="Genomic_DNA"/>
</dbReference>
<keyword evidence="3" id="KW-0808">Transferase</keyword>
<dbReference type="PANTHER" id="PTHR18968">
    <property type="entry name" value="THIAMINE PYROPHOSPHATE ENZYMES"/>
    <property type="match status" value="1"/>
</dbReference>
<dbReference type="GO" id="GO:0009099">
    <property type="term" value="P:L-valine biosynthetic process"/>
    <property type="evidence" value="ECO:0007669"/>
    <property type="project" value="TreeGrafter"/>
</dbReference>
<gene>
    <name evidence="3" type="primary">ilvG_1</name>
    <name evidence="3" type="ORF">ERS852491_02248</name>
</gene>
<dbReference type="GO" id="GO:0005948">
    <property type="term" value="C:acetolactate synthase complex"/>
    <property type="evidence" value="ECO:0007669"/>
    <property type="project" value="TreeGrafter"/>
</dbReference>
<organism evidence="3 4">
    <name type="scientific">Faecalicatena contorta</name>
    <dbReference type="NCBI Taxonomy" id="39482"/>
    <lineage>
        <taxon>Bacteria</taxon>
        <taxon>Bacillati</taxon>
        <taxon>Bacillota</taxon>
        <taxon>Clostridia</taxon>
        <taxon>Lachnospirales</taxon>
        <taxon>Lachnospiraceae</taxon>
        <taxon>Faecalicatena</taxon>
    </lineage>
</organism>
<evidence type="ECO:0000313" key="3">
    <source>
        <dbReference type="EMBL" id="CUO45276.1"/>
    </source>
</evidence>
<dbReference type="RefSeq" id="WP_055153119.1">
    <property type="nucleotide sequence ID" value="NZ_CYZU01000019.1"/>
</dbReference>
<accession>A0A174F8Y2</accession>
<evidence type="ECO:0000313" key="4">
    <source>
        <dbReference type="Proteomes" id="UP000095544"/>
    </source>
</evidence>
<evidence type="ECO:0000259" key="2">
    <source>
        <dbReference type="Pfam" id="PF02776"/>
    </source>
</evidence>
<feature type="domain" description="Thiamine pyrophosphate enzyme N-terminal TPP-binding" evidence="2">
    <location>
        <begin position="1"/>
        <end position="125"/>
    </location>
</feature>
<dbReference type="STRING" id="39482.ERS852491_02248"/>
<dbReference type="Pfam" id="PF02776">
    <property type="entry name" value="TPP_enzyme_N"/>
    <property type="match status" value="1"/>
</dbReference>
<proteinExistence type="inferred from homology"/>
<dbReference type="OrthoDB" id="4494979at2"/>
<evidence type="ECO:0000256" key="1">
    <source>
        <dbReference type="ARBA" id="ARBA00007812"/>
    </source>
</evidence>
<dbReference type="GO" id="GO:0009097">
    <property type="term" value="P:isoleucine biosynthetic process"/>
    <property type="evidence" value="ECO:0007669"/>
    <property type="project" value="TreeGrafter"/>
</dbReference>
<dbReference type="InterPro" id="IPR045229">
    <property type="entry name" value="TPP_enz"/>
</dbReference>
<protein>
    <submittedName>
        <fullName evidence="3">Acetolactate synthase isozyme 2 large subunit</fullName>
        <ecNumber evidence="3">2.2.1.6</ecNumber>
    </submittedName>
</protein>
<dbReference type="InterPro" id="IPR029061">
    <property type="entry name" value="THDP-binding"/>
</dbReference>
<dbReference type="InterPro" id="IPR012001">
    <property type="entry name" value="Thiamin_PyroP_enz_TPP-bd_dom"/>
</dbReference>
<dbReference type="Proteomes" id="UP000095544">
    <property type="component" value="Unassembled WGS sequence"/>
</dbReference>
<dbReference type="AlphaFoldDB" id="A0A174F8Y2"/>
<dbReference type="Gene3D" id="3.40.50.970">
    <property type="match status" value="1"/>
</dbReference>
<dbReference type="PANTHER" id="PTHR18968:SF142">
    <property type="entry name" value="ACETOLACTATE SYNTHASE"/>
    <property type="match status" value="1"/>
</dbReference>
<reference evidence="3 4" key="1">
    <citation type="submission" date="2015-09" db="EMBL/GenBank/DDBJ databases">
        <authorList>
            <consortium name="Pathogen Informatics"/>
        </authorList>
    </citation>
    <scope>NUCLEOTIDE SEQUENCE [LARGE SCALE GENOMIC DNA]</scope>
    <source>
        <strain evidence="3 4">2789STDY5834876</strain>
    </source>
</reference>
<dbReference type="SUPFAM" id="SSF52518">
    <property type="entry name" value="Thiamin diphosphate-binding fold (THDP-binding)"/>
    <property type="match status" value="1"/>
</dbReference>
<dbReference type="GO" id="GO:0003984">
    <property type="term" value="F:acetolactate synthase activity"/>
    <property type="evidence" value="ECO:0007669"/>
    <property type="project" value="UniProtKB-EC"/>
</dbReference>